<keyword evidence="3 6" id="KW-0378">Hydrolase</keyword>
<protein>
    <recommendedName>
        <fullName evidence="8">Peptidase S1 domain-containing protein</fullName>
    </recommendedName>
</protein>
<dbReference type="InterPro" id="IPR018114">
    <property type="entry name" value="TRYPSIN_HIS"/>
</dbReference>
<evidence type="ECO:0000313" key="9">
    <source>
        <dbReference type="Ensembl" id="ENSLLEP00000008506.1"/>
    </source>
</evidence>
<evidence type="ECO:0000256" key="1">
    <source>
        <dbReference type="ARBA" id="ARBA00022670"/>
    </source>
</evidence>
<dbReference type="SUPFAM" id="SSF50494">
    <property type="entry name" value="Trypsin-like serine proteases"/>
    <property type="match status" value="1"/>
</dbReference>
<dbReference type="Proteomes" id="UP000694569">
    <property type="component" value="Unplaced"/>
</dbReference>
<keyword evidence="5" id="KW-1015">Disulfide bond</keyword>
<dbReference type="PANTHER" id="PTHR24271">
    <property type="entry name" value="KALLIKREIN-RELATED"/>
    <property type="match status" value="1"/>
</dbReference>
<dbReference type="InterPro" id="IPR033116">
    <property type="entry name" value="TRYPSIN_SER"/>
</dbReference>
<dbReference type="InterPro" id="IPR009003">
    <property type="entry name" value="Peptidase_S1_PA"/>
</dbReference>
<dbReference type="AlphaFoldDB" id="A0A8C5M8Y6"/>
<dbReference type="PROSITE" id="PS00134">
    <property type="entry name" value="TRYPSIN_HIS"/>
    <property type="match status" value="1"/>
</dbReference>
<dbReference type="InterPro" id="IPR001314">
    <property type="entry name" value="Peptidase_S1A"/>
</dbReference>
<dbReference type="GO" id="GO:0006508">
    <property type="term" value="P:proteolysis"/>
    <property type="evidence" value="ECO:0007669"/>
    <property type="project" value="UniProtKB-KW"/>
</dbReference>
<proteinExistence type="predicted"/>
<evidence type="ECO:0000256" key="5">
    <source>
        <dbReference type="ARBA" id="ARBA00023157"/>
    </source>
</evidence>
<evidence type="ECO:0000256" key="2">
    <source>
        <dbReference type="ARBA" id="ARBA00022729"/>
    </source>
</evidence>
<keyword evidence="10" id="KW-1185">Reference proteome</keyword>
<feature type="chain" id="PRO_5034989715" description="Peptidase S1 domain-containing protein" evidence="7">
    <location>
        <begin position="24"/>
        <end position="259"/>
    </location>
</feature>
<dbReference type="Gene3D" id="2.40.10.10">
    <property type="entry name" value="Trypsin-like serine proteases"/>
    <property type="match status" value="2"/>
</dbReference>
<dbReference type="FunFam" id="2.40.10.10:FF:000120">
    <property type="entry name" value="Putative serine protease"/>
    <property type="match status" value="1"/>
</dbReference>
<reference evidence="9" key="2">
    <citation type="submission" date="2025-09" db="UniProtKB">
        <authorList>
            <consortium name="Ensembl"/>
        </authorList>
    </citation>
    <scope>IDENTIFICATION</scope>
</reference>
<keyword evidence="1 6" id="KW-0645">Protease</keyword>
<dbReference type="Ensembl" id="ENSLLET00000008844.1">
    <property type="protein sequence ID" value="ENSLLEP00000008506.1"/>
    <property type="gene ID" value="ENSLLEG00000005262.1"/>
</dbReference>
<dbReference type="InterPro" id="IPR043504">
    <property type="entry name" value="Peptidase_S1_PA_chymotrypsin"/>
</dbReference>
<feature type="domain" description="Peptidase S1" evidence="8">
    <location>
        <begin position="26"/>
        <end position="256"/>
    </location>
</feature>
<accession>A0A8C5M8Y6</accession>
<evidence type="ECO:0000256" key="4">
    <source>
        <dbReference type="ARBA" id="ARBA00022825"/>
    </source>
</evidence>
<dbReference type="PRINTS" id="PR00722">
    <property type="entry name" value="CHYMOTRYPSIN"/>
</dbReference>
<dbReference type="Pfam" id="PF00089">
    <property type="entry name" value="Trypsin"/>
    <property type="match status" value="1"/>
</dbReference>
<dbReference type="PROSITE" id="PS00135">
    <property type="entry name" value="TRYPSIN_SER"/>
    <property type="match status" value="1"/>
</dbReference>
<dbReference type="GeneTree" id="ENSGT00940000159928"/>
<evidence type="ECO:0000256" key="3">
    <source>
        <dbReference type="ARBA" id="ARBA00022801"/>
    </source>
</evidence>
<dbReference type="PANTHER" id="PTHR24271:SF52">
    <property type="entry name" value="GRANZYME K"/>
    <property type="match status" value="1"/>
</dbReference>
<keyword evidence="4 6" id="KW-0720">Serine protease</keyword>
<name>A0A8C5M8Y6_9ANUR</name>
<sequence>MNFLSFLFCSALLLLKLISTGDSMDIIGGNKAKPHSRPYMAFLIGEEYCGGTLIEQNWVLTAAHCPLGKKDSVILGAHKWEKHETTQQKMFVLQAVRHPDFDRCTKSNDIQLVKLNRPAKMTASVSVLKLPSSEKDLEHGTMCSTAGWGITKANSTKPSRVLREANLTIVERDTCRKKYGEKMPEAVITKNMLCAGPLNSSKDDACAGDSGGPLICGKDLRGIVSFGPDECGNPDIPGVYTRLTTAYLNWIKKTIDGGF</sequence>
<dbReference type="PROSITE" id="PS50240">
    <property type="entry name" value="TRYPSIN_DOM"/>
    <property type="match status" value="1"/>
</dbReference>
<organism evidence="9 10">
    <name type="scientific">Leptobrachium leishanense</name>
    <name type="common">Leishan spiny toad</name>
    <dbReference type="NCBI Taxonomy" id="445787"/>
    <lineage>
        <taxon>Eukaryota</taxon>
        <taxon>Metazoa</taxon>
        <taxon>Chordata</taxon>
        <taxon>Craniata</taxon>
        <taxon>Vertebrata</taxon>
        <taxon>Euteleostomi</taxon>
        <taxon>Amphibia</taxon>
        <taxon>Batrachia</taxon>
        <taxon>Anura</taxon>
        <taxon>Pelobatoidea</taxon>
        <taxon>Megophryidae</taxon>
        <taxon>Leptobrachium</taxon>
    </lineage>
</organism>
<dbReference type="InterPro" id="IPR001254">
    <property type="entry name" value="Trypsin_dom"/>
</dbReference>
<dbReference type="CDD" id="cd00190">
    <property type="entry name" value="Tryp_SPc"/>
    <property type="match status" value="1"/>
</dbReference>
<feature type="signal peptide" evidence="7">
    <location>
        <begin position="1"/>
        <end position="23"/>
    </location>
</feature>
<keyword evidence="2 7" id="KW-0732">Signal</keyword>
<evidence type="ECO:0000256" key="7">
    <source>
        <dbReference type="SAM" id="SignalP"/>
    </source>
</evidence>
<evidence type="ECO:0000259" key="8">
    <source>
        <dbReference type="PROSITE" id="PS50240"/>
    </source>
</evidence>
<evidence type="ECO:0000256" key="6">
    <source>
        <dbReference type="RuleBase" id="RU363034"/>
    </source>
</evidence>
<reference evidence="9" key="1">
    <citation type="submission" date="2025-08" db="UniProtKB">
        <authorList>
            <consortium name="Ensembl"/>
        </authorList>
    </citation>
    <scope>IDENTIFICATION</scope>
</reference>
<dbReference type="GO" id="GO:0004252">
    <property type="term" value="F:serine-type endopeptidase activity"/>
    <property type="evidence" value="ECO:0007669"/>
    <property type="project" value="InterPro"/>
</dbReference>
<dbReference type="SMART" id="SM00020">
    <property type="entry name" value="Tryp_SPc"/>
    <property type="match status" value="1"/>
</dbReference>
<evidence type="ECO:0000313" key="10">
    <source>
        <dbReference type="Proteomes" id="UP000694569"/>
    </source>
</evidence>